<dbReference type="PANTHER" id="PTHR12673:SF267">
    <property type="entry name" value="PROTEIN CBG10230"/>
    <property type="match status" value="1"/>
</dbReference>
<sequence>ERLLLGTCSLGSASIGMKLISASTPPTQLLKGDVFAFSRDKRTGSNCRHSQSQLAKRPDDCFKSARLDGKFCNEDLFRSYSNVLNSRFLKPATLQKMFILNFYLRNYHQGQCLETNDASRLLGNCPYESNVSWIFASWLQQAQIKPLVQTVDCDNLGKLLKLQSRLGNYEIIKPGRSFIKEGELQKLSRKEIQPRYLILAPVWIQDKRTTMCQVCTSEFTVTFRRHHCRCCGRDSVDDFDKSVLFRLTHSGQQPLIFSAPSEHTAKMYQNLITPFNGVAYQNKLKYSKLNQA</sequence>
<dbReference type="AlphaFoldDB" id="A0A6H5GY22"/>
<gene>
    <name evidence="6" type="ORF">NTEN_LOCUS14661</name>
</gene>
<feature type="domain" description="FYVE zinc finger" evidence="5">
    <location>
        <begin position="198"/>
        <end position="246"/>
    </location>
</feature>
<evidence type="ECO:0000256" key="3">
    <source>
        <dbReference type="ARBA" id="ARBA00022771"/>
    </source>
</evidence>
<organism evidence="6 7">
    <name type="scientific">Nesidiocoris tenuis</name>
    <dbReference type="NCBI Taxonomy" id="355587"/>
    <lineage>
        <taxon>Eukaryota</taxon>
        <taxon>Metazoa</taxon>
        <taxon>Ecdysozoa</taxon>
        <taxon>Arthropoda</taxon>
        <taxon>Hexapoda</taxon>
        <taxon>Insecta</taxon>
        <taxon>Pterygota</taxon>
        <taxon>Neoptera</taxon>
        <taxon>Paraneoptera</taxon>
        <taxon>Hemiptera</taxon>
        <taxon>Heteroptera</taxon>
        <taxon>Panheteroptera</taxon>
        <taxon>Cimicomorpha</taxon>
        <taxon>Miridae</taxon>
        <taxon>Dicyphina</taxon>
        <taxon>Nesidiocoris</taxon>
    </lineage>
</organism>
<keyword evidence="3" id="KW-0863">Zinc-finger</keyword>
<dbReference type="Proteomes" id="UP000479000">
    <property type="component" value="Unassembled WGS sequence"/>
</dbReference>
<dbReference type="InterPro" id="IPR011993">
    <property type="entry name" value="PH-like_dom_sf"/>
</dbReference>
<keyword evidence="7" id="KW-1185">Reference proteome</keyword>
<evidence type="ECO:0000313" key="7">
    <source>
        <dbReference type="Proteomes" id="UP000479000"/>
    </source>
</evidence>
<dbReference type="EMBL" id="CADCXU010021823">
    <property type="protein sequence ID" value="CAB0009521.1"/>
    <property type="molecule type" value="Genomic_DNA"/>
</dbReference>
<dbReference type="InterPro" id="IPR013083">
    <property type="entry name" value="Znf_RING/FYVE/PHD"/>
</dbReference>
<evidence type="ECO:0000313" key="6">
    <source>
        <dbReference type="EMBL" id="CAB0009521.1"/>
    </source>
</evidence>
<dbReference type="GO" id="GO:0008270">
    <property type="term" value="F:zinc ion binding"/>
    <property type="evidence" value="ECO:0007669"/>
    <property type="project" value="UniProtKB-KW"/>
</dbReference>
<proteinExistence type="predicted"/>
<reference evidence="6 7" key="1">
    <citation type="submission" date="2020-02" db="EMBL/GenBank/DDBJ databases">
        <authorList>
            <person name="Ferguson B K."/>
        </authorList>
    </citation>
    <scope>NUCLEOTIDE SEQUENCE [LARGE SCALE GENOMIC DNA]</scope>
</reference>
<dbReference type="Gene3D" id="3.30.40.10">
    <property type="entry name" value="Zinc/RING finger domain, C3HC4 (zinc finger)"/>
    <property type="match status" value="1"/>
</dbReference>
<dbReference type="OrthoDB" id="245697at2759"/>
<evidence type="ECO:0000256" key="1">
    <source>
        <dbReference type="ARBA" id="ARBA00022658"/>
    </source>
</evidence>
<dbReference type="SUPFAM" id="SSF50729">
    <property type="entry name" value="PH domain-like"/>
    <property type="match status" value="1"/>
</dbReference>
<dbReference type="SMART" id="SM00064">
    <property type="entry name" value="FYVE"/>
    <property type="match status" value="1"/>
</dbReference>
<dbReference type="PANTHER" id="PTHR12673">
    <property type="entry name" value="FACIOGENITAL DYSPLASIA PROTEIN"/>
    <property type="match status" value="1"/>
</dbReference>
<dbReference type="SUPFAM" id="SSF57903">
    <property type="entry name" value="FYVE/PHD zinc finger"/>
    <property type="match status" value="1"/>
</dbReference>
<dbReference type="InterPro" id="IPR000306">
    <property type="entry name" value="Znf_FYVE"/>
</dbReference>
<keyword evidence="2" id="KW-0479">Metal-binding</keyword>
<keyword evidence="1" id="KW-0344">Guanine-nucleotide releasing factor</keyword>
<dbReference type="InterPro" id="IPR051092">
    <property type="entry name" value="FYVE_RhoGEF_PH"/>
</dbReference>
<dbReference type="InterPro" id="IPR011011">
    <property type="entry name" value="Znf_FYVE_PHD"/>
</dbReference>
<evidence type="ECO:0000259" key="5">
    <source>
        <dbReference type="SMART" id="SM00064"/>
    </source>
</evidence>
<dbReference type="GO" id="GO:0005085">
    <property type="term" value="F:guanyl-nucleotide exchange factor activity"/>
    <property type="evidence" value="ECO:0007669"/>
    <property type="project" value="UniProtKB-KW"/>
</dbReference>
<feature type="non-terminal residue" evidence="6">
    <location>
        <position position="292"/>
    </location>
</feature>
<dbReference type="GO" id="GO:0005737">
    <property type="term" value="C:cytoplasm"/>
    <property type="evidence" value="ECO:0007669"/>
    <property type="project" value="TreeGrafter"/>
</dbReference>
<keyword evidence="4" id="KW-0862">Zinc</keyword>
<evidence type="ECO:0000256" key="2">
    <source>
        <dbReference type="ARBA" id="ARBA00022723"/>
    </source>
</evidence>
<name>A0A6H5GY22_9HEMI</name>
<dbReference type="Gene3D" id="2.30.29.30">
    <property type="entry name" value="Pleckstrin-homology domain (PH domain)/Phosphotyrosine-binding domain (PTB)"/>
    <property type="match status" value="1"/>
</dbReference>
<dbReference type="Pfam" id="PF01363">
    <property type="entry name" value="FYVE"/>
    <property type="match status" value="1"/>
</dbReference>
<feature type="non-terminal residue" evidence="6">
    <location>
        <position position="1"/>
    </location>
</feature>
<evidence type="ECO:0000256" key="4">
    <source>
        <dbReference type="ARBA" id="ARBA00022833"/>
    </source>
</evidence>
<protein>
    <recommendedName>
        <fullName evidence="5">FYVE zinc finger domain-containing protein</fullName>
    </recommendedName>
</protein>
<accession>A0A6H5GY22</accession>